<accession>A0A6J1S6Z8</accession>
<sequence>MATSLVELLAVFSLLGGAAANPLNLFGPYSVYAEKGYPCGPKESSGKMKLDLKATRVDMRKQNALQLITVSFNTTTPLVDEMWGRARIDGYSNGEWKPNALLFAFQDHGCSNLRTHIPQLFNALFKKEGEGKECSVRPGVYTVVDEPMNWTFPKFPVLPYGFFRFHVTGGVGEDVYGCHNVEGRVVPRKHG</sequence>
<dbReference type="Proteomes" id="UP000504606">
    <property type="component" value="Unplaced"/>
</dbReference>
<organism evidence="2 3">
    <name type="scientific">Frankliniella occidentalis</name>
    <name type="common">Western flower thrips</name>
    <name type="synonym">Euthrips occidentalis</name>
    <dbReference type="NCBI Taxonomy" id="133901"/>
    <lineage>
        <taxon>Eukaryota</taxon>
        <taxon>Metazoa</taxon>
        <taxon>Ecdysozoa</taxon>
        <taxon>Arthropoda</taxon>
        <taxon>Hexapoda</taxon>
        <taxon>Insecta</taxon>
        <taxon>Pterygota</taxon>
        <taxon>Neoptera</taxon>
        <taxon>Paraneoptera</taxon>
        <taxon>Thysanoptera</taxon>
        <taxon>Terebrantia</taxon>
        <taxon>Thripoidea</taxon>
        <taxon>Thripidae</taxon>
        <taxon>Frankliniella</taxon>
    </lineage>
</organism>
<keyword evidence="1" id="KW-0732">Signal</keyword>
<keyword evidence="2" id="KW-1185">Reference proteome</keyword>
<proteinExistence type="predicted"/>
<evidence type="ECO:0000256" key="1">
    <source>
        <dbReference type="SAM" id="SignalP"/>
    </source>
</evidence>
<evidence type="ECO:0000313" key="3">
    <source>
        <dbReference type="RefSeq" id="XP_026276443.1"/>
    </source>
</evidence>
<dbReference type="RefSeq" id="XP_026276443.1">
    <property type="nucleotide sequence ID" value="XM_026420658.2"/>
</dbReference>
<dbReference type="AlphaFoldDB" id="A0A6J1S6Z8"/>
<feature type="chain" id="PRO_5027087414" evidence="1">
    <location>
        <begin position="21"/>
        <end position="191"/>
    </location>
</feature>
<feature type="signal peptide" evidence="1">
    <location>
        <begin position="1"/>
        <end position="20"/>
    </location>
</feature>
<dbReference type="OrthoDB" id="10507888at2759"/>
<name>A0A6J1S6Z8_FRAOC</name>
<reference evidence="3" key="1">
    <citation type="submission" date="2025-08" db="UniProtKB">
        <authorList>
            <consortium name="RefSeq"/>
        </authorList>
    </citation>
    <scope>IDENTIFICATION</scope>
    <source>
        <tissue evidence="3">Whole organism</tissue>
    </source>
</reference>
<dbReference type="KEGG" id="foc:113205151"/>
<gene>
    <name evidence="3" type="primary">LOC113205151</name>
</gene>
<evidence type="ECO:0000313" key="2">
    <source>
        <dbReference type="Proteomes" id="UP000504606"/>
    </source>
</evidence>
<dbReference type="GeneID" id="113205151"/>
<protein>
    <submittedName>
        <fullName evidence="3">Uncharacterized protein LOC113205151 isoform X1</fullName>
    </submittedName>
</protein>